<organism evidence="2 3">
    <name type="scientific">Caenorhabditis japonica</name>
    <dbReference type="NCBI Taxonomy" id="281687"/>
    <lineage>
        <taxon>Eukaryota</taxon>
        <taxon>Metazoa</taxon>
        <taxon>Ecdysozoa</taxon>
        <taxon>Nematoda</taxon>
        <taxon>Chromadorea</taxon>
        <taxon>Rhabditida</taxon>
        <taxon>Rhabditina</taxon>
        <taxon>Rhabditomorpha</taxon>
        <taxon>Rhabditoidea</taxon>
        <taxon>Rhabditidae</taxon>
        <taxon>Peloderinae</taxon>
        <taxon>Caenorhabditis</taxon>
    </lineage>
</organism>
<evidence type="ECO:0000256" key="1">
    <source>
        <dbReference type="SAM" id="Phobius"/>
    </source>
</evidence>
<dbReference type="PANTHER" id="PTHR31748:SF5">
    <property type="entry name" value="G_PROTEIN_RECEP_F1_2 DOMAIN-CONTAINING PROTEIN"/>
    <property type="match status" value="1"/>
</dbReference>
<evidence type="ECO:0000313" key="2">
    <source>
        <dbReference type="EnsemblMetazoa" id="CJA41633.1"/>
    </source>
</evidence>
<dbReference type="Pfam" id="PF10323">
    <property type="entry name" value="7TM_GPCR_Srv"/>
    <property type="match status" value="1"/>
</dbReference>
<keyword evidence="1" id="KW-0472">Membrane</keyword>
<proteinExistence type="predicted"/>
<evidence type="ECO:0000313" key="3">
    <source>
        <dbReference type="Proteomes" id="UP000005237"/>
    </source>
</evidence>
<dbReference type="InterPro" id="IPR019426">
    <property type="entry name" value="7TM_GPCR_serpentine_rcpt_Srv"/>
</dbReference>
<keyword evidence="3" id="KW-1185">Reference proteome</keyword>
<name>A0A8R1IX00_CAEJA</name>
<accession>A0A8R1IX00</accession>
<reference evidence="3" key="1">
    <citation type="submission" date="2010-08" db="EMBL/GenBank/DDBJ databases">
        <authorList>
            <consortium name="Caenorhabditis japonica Sequencing Consortium"/>
            <person name="Wilson R.K."/>
        </authorList>
    </citation>
    <scope>NUCLEOTIDE SEQUENCE [LARGE SCALE GENOMIC DNA]</scope>
    <source>
        <strain evidence="3">DF5081</strain>
    </source>
</reference>
<keyword evidence="1" id="KW-1133">Transmembrane helix</keyword>
<dbReference type="EnsemblMetazoa" id="CJA41633.1">
    <property type="protein sequence ID" value="CJA41633.1"/>
    <property type="gene ID" value="WBGene00217481"/>
</dbReference>
<dbReference type="PANTHER" id="PTHR31748">
    <property type="entry name" value="SERPENTINE RECEPTOR, CLASS V"/>
    <property type="match status" value="1"/>
</dbReference>
<dbReference type="AlphaFoldDB" id="A0A8R1IX00"/>
<keyword evidence="1" id="KW-0812">Transmembrane</keyword>
<dbReference type="Proteomes" id="UP000005237">
    <property type="component" value="Unassembled WGS sequence"/>
</dbReference>
<feature type="transmembrane region" description="Helical" evidence="1">
    <location>
        <begin position="29"/>
        <end position="51"/>
    </location>
</feature>
<reference evidence="2" key="2">
    <citation type="submission" date="2022-06" db="UniProtKB">
        <authorList>
            <consortium name="EnsemblMetazoa"/>
        </authorList>
    </citation>
    <scope>IDENTIFICATION</scope>
    <source>
        <strain evidence="2">DF5081</strain>
    </source>
</reference>
<protein>
    <submittedName>
        <fullName evidence="2">Uncharacterized protein</fullName>
    </submittedName>
</protein>
<sequence>MVTDICSLPLVTVIGETLDETLELVVETIQFSIVCFTIPFYVYVMYCMIDAQLRGIEELSSPFFKLCVSAGVMDICTLLNNYLGAMFPKWGWAISVYLYLDELYAHIYLYFAWTSGE</sequence>